<protein>
    <recommendedName>
        <fullName evidence="4">CVNH domain-containing protein</fullName>
    </recommendedName>
</protein>
<dbReference type="AlphaFoldDB" id="A0A853CCD8"/>
<dbReference type="RefSeq" id="WP_179715666.1">
    <property type="nucleotide sequence ID" value="NZ_JACBZT010000001.1"/>
</dbReference>
<feature type="chain" id="PRO_5038436637" description="CVNH domain-containing protein" evidence="1">
    <location>
        <begin position="26"/>
        <end position="110"/>
    </location>
</feature>
<accession>A0A853CCD8</accession>
<keyword evidence="3" id="KW-1185">Reference proteome</keyword>
<evidence type="ECO:0008006" key="4">
    <source>
        <dbReference type="Google" id="ProtNLM"/>
    </source>
</evidence>
<keyword evidence="1" id="KW-0732">Signal</keyword>
<sequence>MTSTTRPVRLAGTVLAGGLLLAPLAACNVTSDSVSCSGTSCSVTLSGDGAKADVLNTTLAFGGVSNGRATLRVGGNEVSCAQGESVDAGPLTLECTEVTDNSVKLTASLG</sequence>
<proteinExistence type="predicted"/>
<name>A0A853CCD8_9ACTN</name>
<reference evidence="2 3" key="1">
    <citation type="submission" date="2020-07" db="EMBL/GenBank/DDBJ databases">
        <title>Sequencing the genomes of 1000 actinobacteria strains.</title>
        <authorList>
            <person name="Klenk H.-P."/>
        </authorList>
    </citation>
    <scope>NUCLEOTIDE SEQUENCE [LARGE SCALE GENOMIC DNA]</scope>
    <source>
        <strain evidence="2 3">DSM 104001</strain>
    </source>
</reference>
<evidence type="ECO:0000313" key="3">
    <source>
        <dbReference type="Proteomes" id="UP000541969"/>
    </source>
</evidence>
<evidence type="ECO:0000313" key="2">
    <source>
        <dbReference type="EMBL" id="NYJ05027.1"/>
    </source>
</evidence>
<organism evidence="2 3">
    <name type="scientific">Petropleomorpha daqingensis</name>
    <dbReference type="NCBI Taxonomy" id="2026353"/>
    <lineage>
        <taxon>Bacteria</taxon>
        <taxon>Bacillati</taxon>
        <taxon>Actinomycetota</taxon>
        <taxon>Actinomycetes</taxon>
        <taxon>Geodermatophilales</taxon>
        <taxon>Geodermatophilaceae</taxon>
        <taxon>Petropleomorpha</taxon>
    </lineage>
</organism>
<dbReference type="Proteomes" id="UP000541969">
    <property type="component" value="Unassembled WGS sequence"/>
</dbReference>
<evidence type="ECO:0000256" key="1">
    <source>
        <dbReference type="SAM" id="SignalP"/>
    </source>
</evidence>
<gene>
    <name evidence="2" type="ORF">GGQ55_001305</name>
</gene>
<comment type="caution">
    <text evidence="2">The sequence shown here is derived from an EMBL/GenBank/DDBJ whole genome shotgun (WGS) entry which is preliminary data.</text>
</comment>
<dbReference type="EMBL" id="JACBZT010000001">
    <property type="protein sequence ID" value="NYJ05027.1"/>
    <property type="molecule type" value="Genomic_DNA"/>
</dbReference>
<feature type="signal peptide" evidence="1">
    <location>
        <begin position="1"/>
        <end position="25"/>
    </location>
</feature>